<dbReference type="EMBL" id="JACHOR010000002">
    <property type="protein sequence ID" value="MBB5745712.1"/>
    <property type="molecule type" value="Genomic_DNA"/>
</dbReference>
<dbReference type="PANTHER" id="PTHR47234">
    <property type="match status" value="1"/>
</dbReference>
<dbReference type="Gene3D" id="2.40.170.20">
    <property type="entry name" value="TonB-dependent receptor, beta-barrel domain"/>
    <property type="match status" value="1"/>
</dbReference>
<evidence type="ECO:0000256" key="4">
    <source>
        <dbReference type="ARBA" id="ARBA00022496"/>
    </source>
</evidence>
<evidence type="ECO:0000256" key="2">
    <source>
        <dbReference type="ARBA" id="ARBA00022448"/>
    </source>
</evidence>
<dbReference type="PROSITE" id="PS51257">
    <property type="entry name" value="PROKAR_LIPOPROTEIN"/>
    <property type="match status" value="1"/>
</dbReference>
<evidence type="ECO:0000259" key="13">
    <source>
        <dbReference type="SMART" id="SM00965"/>
    </source>
</evidence>
<dbReference type="SMART" id="SM00965">
    <property type="entry name" value="STN"/>
    <property type="match status" value="1"/>
</dbReference>
<reference evidence="14 15" key="1">
    <citation type="submission" date="2020-08" db="EMBL/GenBank/DDBJ databases">
        <title>Genomic Encyclopedia of Type Strains, Phase IV (KMG-IV): sequencing the most valuable type-strain genomes for metagenomic binning, comparative biology and taxonomic classification.</title>
        <authorList>
            <person name="Goeker M."/>
        </authorList>
    </citation>
    <scope>NUCLEOTIDE SEQUENCE [LARGE SCALE GENOMIC DNA]</scope>
    <source>
        <strain evidence="14 15">DSM 4737</strain>
    </source>
</reference>
<evidence type="ECO:0000256" key="12">
    <source>
        <dbReference type="SAM" id="SignalP"/>
    </source>
</evidence>
<name>A0A7W9CI90_9CAUL</name>
<keyword evidence="15" id="KW-1185">Reference proteome</keyword>
<evidence type="ECO:0000313" key="14">
    <source>
        <dbReference type="EMBL" id="MBB5745712.1"/>
    </source>
</evidence>
<dbReference type="InterPro" id="IPR037066">
    <property type="entry name" value="Plug_dom_sf"/>
</dbReference>
<evidence type="ECO:0000256" key="7">
    <source>
        <dbReference type="ARBA" id="ARBA00023077"/>
    </source>
</evidence>
<dbReference type="Gene3D" id="2.170.130.10">
    <property type="entry name" value="TonB-dependent receptor, plug domain"/>
    <property type="match status" value="1"/>
</dbReference>
<keyword evidence="3 10" id="KW-1134">Transmembrane beta strand</keyword>
<dbReference type="SUPFAM" id="SSF56935">
    <property type="entry name" value="Porins"/>
    <property type="match status" value="1"/>
</dbReference>
<dbReference type="InterPro" id="IPR036942">
    <property type="entry name" value="Beta-barrel_TonB_sf"/>
</dbReference>
<keyword evidence="6" id="KW-0408">Iron</keyword>
<organism evidence="14 15">
    <name type="scientific">Brevundimonas variabilis</name>
    <dbReference type="NCBI Taxonomy" id="74312"/>
    <lineage>
        <taxon>Bacteria</taxon>
        <taxon>Pseudomonadati</taxon>
        <taxon>Pseudomonadota</taxon>
        <taxon>Alphaproteobacteria</taxon>
        <taxon>Caulobacterales</taxon>
        <taxon>Caulobacteraceae</taxon>
        <taxon>Brevundimonas</taxon>
    </lineage>
</organism>
<accession>A0A7W9CI90</accession>
<evidence type="ECO:0000256" key="5">
    <source>
        <dbReference type="ARBA" id="ARBA00022692"/>
    </source>
</evidence>
<dbReference type="GO" id="GO:0006826">
    <property type="term" value="P:iron ion transport"/>
    <property type="evidence" value="ECO:0007669"/>
    <property type="project" value="UniProtKB-KW"/>
</dbReference>
<evidence type="ECO:0000256" key="8">
    <source>
        <dbReference type="ARBA" id="ARBA00023136"/>
    </source>
</evidence>
<feature type="domain" description="Secretin/TonB short N-terminal" evidence="13">
    <location>
        <begin position="51"/>
        <end position="102"/>
    </location>
</feature>
<evidence type="ECO:0000256" key="1">
    <source>
        <dbReference type="ARBA" id="ARBA00004571"/>
    </source>
</evidence>
<dbReference type="InterPro" id="IPR000531">
    <property type="entry name" value="Beta-barrel_TonB"/>
</dbReference>
<gene>
    <name evidence="14" type="ORF">GGR13_001296</name>
</gene>
<evidence type="ECO:0000256" key="11">
    <source>
        <dbReference type="RuleBase" id="RU003357"/>
    </source>
</evidence>
<dbReference type="PANTHER" id="PTHR47234:SF1">
    <property type="entry name" value="TONB-DEPENDENT RECEPTOR"/>
    <property type="match status" value="1"/>
</dbReference>
<sequence>MRRLSLLSGIASAACVIAISSSACAQEQRTYNIPPGSLRDALNQFATQSDQQLFYSGELVRGLQSSGLRGRYTPSQALDALLAGSNLAWSETRPGVIFLRSSNTIVEAETTVDEIVVTGTLLTAAGQLTSPVQTLNRDALDARGLGSVAEVLATLPQNYAGSANPAASLTLTDRAGSNSALATGVNLRGLGPDATLVLVNGRRLAGTGFRGEFADVSALPSAAVERVDILLDGASALYGADAVAGVVNVIMRRSFDGQETRARISAAQGGAETFLVSHLVGRDWSSGTGLLSYEYQTANALNSADRPYTADGDLRPFGGTDRRAVFASPGNIVALDRPSGAYVSQFAIRPNASGTAQSPSDFAAGERSLSNQLQGVDLIPETERHSVYGRVRQDLSDRVELSADLRFSRREYGLDTGTTATIFQVTRANPFFVSPTGASAHLLGYSFINDLGVTRREGSSRSLGLTAGGSIALGPDWSLEGYLAFAEERGRTRTGNRVNSLFLNEALGNTADNPATTYSAVRDGYFNPFGDGRANTQNVLDFIGSGYSSADDRSRAESVNLLLEGPAFSLPGGDVQIALGAQVRRESLGSRLETFASSLAPVETVVPKRDRTIAAVFAEARVPLVGPANARPGLQSLDLSVAARVEEYDDFGTTSNPKLGIIWSPASDWFVRGSFGTSFRAAALPQLFDLSAAAPTFVPKANGASVLVLYRYGGNPDLKPETAETWTAGFEYAPRGGPRFSGSYFNTQFSDRIAQPVNENLTGALVDPALAPFVDLVDPGNNAQDLALIQSYLNDPTFGFRDLFPATSYGAILDARWVNAASVFVQGIDLSVAYPLTFGRHAVFFDANASYLLDFKTRFTPTASDRQRLGLIGNPTRLRSRAGATWSYGDARASLHWNHVGAYDDNVGREIKPWNTVDMQVAWSPQNPALDGVQVSLSVQNLFDADPPFYDAPIGLGFDAAQANLLGRIVALQLTRRW</sequence>
<keyword evidence="8 10" id="KW-0472">Membrane</keyword>
<dbReference type="InterPro" id="IPR039426">
    <property type="entry name" value="TonB-dep_rcpt-like"/>
</dbReference>
<keyword evidence="4" id="KW-0406">Ion transport</keyword>
<evidence type="ECO:0000256" key="9">
    <source>
        <dbReference type="ARBA" id="ARBA00023237"/>
    </source>
</evidence>
<keyword evidence="5 10" id="KW-0812">Transmembrane</keyword>
<feature type="signal peptide" evidence="12">
    <location>
        <begin position="1"/>
        <end position="25"/>
    </location>
</feature>
<dbReference type="Gene3D" id="3.55.50.30">
    <property type="match status" value="1"/>
</dbReference>
<comment type="caution">
    <text evidence="14">The sequence shown here is derived from an EMBL/GenBank/DDBJ whole genome shotgun (WGS) entry which is preliminary data.</text>
</comment>
<dbReference type="GO" id="GO:0009279">
    <property type="term" value="C:cell outer membrane"/>
    <property type="evidence" value="ECO:0007669"/>
    <property type="project" value="UniProtKB-SubCell"/>
</dbReference>
<dbReference type="Pfam" id="PF07660">
    <property type="entry name" value="STN"/>
    <property type="match status" value="1"/>
</dbReference>
<dbReference type="Proteomes" id="UP000545037">
    <property type="component" value="Unassembled WGS sequence"/>
</dbReference>
<proteinExistence type="inferred from homology"/>
<evidence type="ECO:0000256" key="6">
    <source>
        <dbReference type="ARBA" id="ARBA00023004"/>
    </source>
</evidence>
<dbReference type="AlphaFoldDB" id="A0A7W9CI90"/>
<keyword evidence="9 10" id="KW-0998">Cell outer membrane</keyword>
<evidence type="ECO:0000256" key="10">
    <source>
        <dbReference type="PROSITE-ProRule" id="PRU01360"/>
    </source>
</evidence>
<keyword evidence="7 11" id="KW-0798">TonB box</keyword>
<dbReference type="Pfam" id="PF00593">
    <property type="entry name" value="TonB_dep_Rec_b-barrel"/>
    <property type="match status" value="1"/>
</dbReference>
<keyword evidence="4" id="KW-0410">Iron transport</keyword>
<dbReference type="InterPro" id="IPR012910">
    <property type="entry name" value="Plug_dom"/>
</dbReference>
<dbReference type="Pfam" id="PF07715">
    <property type="entry name" value="Plug"/>
    <property type="match status" value="1"/>
</dbReference>
<keyword evidence="2 10" id="KW-0813">Transport</keyword>
<keyword evidence="14" id="KW-0675">Receptor</keyword>
<dbReference type="PROSITE" id="PS52016">
    <property type="entry name" value="TONB_DEPENDENT_REC_3"/>
    <property type="match status" value="1"/>
</dbReference>
<keyword evidence="12" id="KW-0732">Signal</keyword>
<protein>
    <submittedName>
        <fullName evidence="14">Outer membrane receptor protein involved in Fe transport</fullName>
    </submittedName>
</protein>
<dbReference type="RefSeq" id="WP_183212680.1">
    <property type="nucleotide sequence ID" value="NZ_JACHOR010000002.1"/>
</dbReference>
<evidence type="ECO:0000256" key="3">
    <source>
        <dbReference type="ARBA" id="ARBA00022452"/>
    </source>
</evidence>
<comment type="subcellular location">
    <subcellularLocation>
        <location evidence="1 10">Cell outer membrane</location>
        <topology evidence="1 10">Multi-pass membrane protein</topology>
    </subcellularLocation>
</comment>
<evidence type="ECO:0000313" key="15">
    <source>
        <dbReference type="Proteomes" id="UP000545037"/>
    </source>
</evidence>
<feature type="chain" id="PRO_5031268551" evidence="12">
    <location>
        <begin position="26"/>
        <end position="978"/>
    </location>
</feature>
<comment type="similarity">
    <text evidence="10 11">Belongs to the TonB-dependent receptor family.</text>
</comment>
<dbReference type="InterPro" id="IPR011662">
    <property type="entry name" value="Secretin/TonB_short_N"/>
</dbReference>